<dbReference type="VEuPathDB" id="PiroplasmaDB:BEWA_029290"/>
<keyword evidence="2" id="KW-1185">Reference proteome</keyword>
<reference evidence="1 2" key="1">
    <citation type="journal article" date="2012" name="BMC Genomics">
        <title>Comparative genomic analysis and phylogenetic position of Theileria equi.</title>
        <authorList>
            <person name="Kappmeyer L.S."/>
            <person name="Thiagarajan M."/>
            <person name="Herndon D.R."/>
            <person name="Ramsay J.D."/>
            <person name="Caler E."/>
            <person name="Djikeng A."/>
            <person name="Gillespie J.J."/>
            <person name="Lau A.O."/>
            <person name="Roalson E.H."/>
            <person name="Silva J.C."/>
            <person name="Silva M.G."/>
            <person name="Suarez C.E."/>
            <person name="Ueti M.W."/>
            <person name="Nene V.M."/>
            <person name="Mealey R.H."/>
            <person name="Knowles D.P."/>
            <person name="Brayton K.A."/>
        </authorList>
    </citation>
    <scope>NUCLEOTIDE SEQUENCE [LARGE SCALE GENOMIC DNA]</scope>
    <source>
        <strain evidence="1 2">WA</strain>
    </source>
</reference>
<evidence type="ECO:0000313" key="1">
    <source>
        <dbReference type="EMBL" id="AFZ80079.1"/>
    </source>
</evidence>
<dbReference type="OrthoDB" id="361783at2759"/>
<evidence type="ECO:0000313" key="2">
    <source>
        <dbReference type="Proteomes" id="UP000031512"/>
    </source>
</evidence>
<dbReference type="InterPro" id="IPR022086">
    <property type="entry name" value="IMCp"/>
</dbReference>
<organism evidence="1 2">
    <name type="scientific">Theileria equi strain WA</name>
    <dbReference type="NCBI Taxonomy" id="1537102"/>
    <lineage>
        <taxon>Eukaryota</taxon>
        <taxon>Sar</taxon>
        <taxon>Alveolata</taxon>
        <taxon>Apicomplexa</taxon>
        <taxon>Aconoidasida</taxon>
        <taxon>Piroplasmida</taxon>
        <taxon>Theileriidae</taxon>
        <taxon>Theileria</taxon>
    </lineage>
</organism>
<protein>
    <submittedName>
        <fullName evidence="1">Uncharacterized protein</fullName>
    </submittedName>
</protein>
<gene>
    <name evidence="1" type="ORF">BEWA_029290</name>
</gene>
<dbReference type="Proteomes" id="UP000031512">
    <property type="component" value="Chromosome 1"/>
</dbReference>
<dbReference type="Pfam" id="PF12314">
    <property type="entry name" value="IMCp"/>
    <property type="match status" value="1"/>
</dbReference>
<dbReference type="RefSeq" id="XP_004829745.1">
    <property type="nucleotide sequence ID" value="XM_004829688.1"/>
</dbReference>
<proteinExistence type="predicted"/>
<sequence length="400" mass="45488">MTRGAPPFNRRISADSDFMNTVNAHFNDYNFKGIPFHSFVNTSELDTIIKGNVIYLNRAIILKPITREKIVEVMVEEINEKVVHVPQLQVVDKYVEVVKPIVKYKVKEIKRPVTVERIKKVPKIIEEEKVVEVPEIEYVEKIVDVPTIVEREKIVHVPFPVVCERRIPVLNISRNERVEEVPSVDGMMLLVGNLTGEGVQTENAKTANTVETPVNGSTDNEKSEYMKDFLASAYESRVVNYNSDEEANRMEEFSDSSGSYEHSVQRINIASSLENADCAGMGDYFVGQNGYYGEEYDPNRYDMDKSEYLEAREKEPREEYSVDPQEVLPSMQTSDSNAVDIFEAKLAQPKRLQISQELKRYLTNALTRKISLFVELEAEATAKNGNVEDVKGDDNDEASP</sequence>
<dbReference type="GeneID" id="15807037"/>
<accession>L0AYV8</accession>
<dbReference type="EMBL" id="CP001669">
    <property type="protein sequence ID" value="AFZ80079.1"/>
    <property type="molecule type" value="Genomic_DNA"/>
</dbReference>
<name>L0AYV8_THEEQ</name>
<dbReference type="AlphaFoldDB" id="L0AYV8"/>
<dbReference type="eggNOG" id="ENOG502QWUM">
    <property type="taxonomic scope" value="Eukaryota"/>
</dbReference>
<dbReference type="KEGG" id="beq:BEWA_029290"/>